<evidence type="ECO:0000313" key="1">
    <source>
        <dbReference type="EMBL" id="MDR6549854.1"/>
    </source>
</evidence>
<evidence type="ECO:0008006" key="3">
    <source>
        <dbReference type="Google" id="ProtNLM"/>
    </source>
</evidence>
<protein>
    <recommendedName>
        <fullName evidence="3">Heparinase II/III-like protein</fullName>
    </recommendedName>
</protein>
<dbReference type="SUPFAM" id="SSF48230">
    <property type="entry name" value="Chondroitin AC/alginate lyase"/>
    <property type="match status" value="1"/>
</dbReference>
<dbReference type="PANTHER" id="PTHR38045">
    <property type="entry name" value="CHROMOSOME 1, WHOLE GENOME SHOTGUN SEQUENCE"/>
    <property type="match status" value="1"/>
</dbReference>
<gene>
    <name evidence="1" type="ORF">J2736_001037</name>
</gene>
<keyword evidence="2" id="KW-1185">Reference proteome</keyword>
<comment type="caution">
    <text evidence="1">The sequence shown here is derived from an EMBL/GenBank/DDBJ whole genome shotgun (WGS) entry which is preliminary data.</text>
</comment>
<dbReference type="Gene3D" id="2.70.98.70">
    <property type="match status" value="1"/>
</dbReference>
<evidence type="ECO:0000313" key="2">
    <source>
        <dbReference type="Proteomes" id="UP001267290"/>
    </source>
</evidence>
<dbReference type="EMBL" id="JAVDSB010000001">
    <property type="protein sequence ID" value="MDR6549854.1"/>
    <property type="molecule type" value="Genomic_DNA"/>
</dbReference>
<sequence>MKVEEIIEHLGIIRTGADSWLFHEDSQQVRKRILSDAAYLPYLEQLVAEGDRFLQTPIPDLAWSLFRRIWEDGNRKTYEAVYFHRRQRLAAFGLLSWLWPEREDYRDGLLDIVWAICNEFSWCVPAHYEQMPGHAAIRQSVLDPHIGNHDPALEIDLFAAETAFTLAEILQLTGEGWPEAVRGRIYREIYRRVFIPYLNNAYFWEAVRNNWAAVCAGSIAAAAIYVIEDSQELAMVLEKALPILDLFLEGFGEDGACLEGYMYWSYGFGFYTYAAQLLERRTAGGINLFEHPKVKEIALFQQKSFLTGRKTVNFSDSQDEADVNIGLTHEWARRVPDMHIPEYSFEGKLIYDHCGRFAPALRKLIWFDVNLKGTDWEEASYYLPDAQWLISRVHQPNGSFCFAAKGGYNDEPHNHNDIGHFMLTAGEETFLADMGAGLYTKQYFSPARYTFIGNGAQGHSIPMINHELQLTGKEIKAKVLKAEIGPDDDRFTLDLKDTYGQLNLHAFERSWTWQKDCIPPRLQLEDHFEFTEGINSVKERFICAMEPKSYEQGRVQLEGIRYRLVIQFDHELLNPSVEQLKFLNHFGKDVTFYALDFIRKQDLTENTQRFRFAFYFEFI</sequence>
<accession>A0ABU1NQX7</accession>
<dbReference type="Proteomes" id="UP001267290">
    <property type="component" value="Unassembled WGS sequence"/>
</dbReference>
<dbReference type="RefSeq" id="WP_310224128.1">
    <property type="nucleotide sequence ID" value="NZ_JAVDSB010000001.1"/>
</dbReference>
<proteinExistence type="predicted"/>
<dbReference type="PANTHER" id="PTHR38045:SF1">
    <property type="entry name" value="HEPARINASE II_III-LIKE PROTEIN"/>
    <property type="match status" value="1"/>
</dbReference>
<reference evidence="1 2" key="1">
    <citation type="submission" date="2023-07" db="EMBL/GenBank/DDBJ databases">
        <title>Sorghum-associated microbial communities from plants grown in Nebraska, USA.</title>
        <authorList>
            <person name="Schachtman D."/>
        </authorList>
    </citation>
    <scope>NUCLEOTIDE SEQUENCE [LARGE SCALE GENOMIC DNA]</scope>
    <source>
        <strain evidence="1 2">CC258</strain>
    </source>
</reference>
<dbReference type="InterPro" id="IPR008929">
    <property type="entry name" value="Chondroitin_lyas"/>
</dbReference>
<dbReference type="Gene3D" id="1.50.10.100">
    <property type="entry name" value="Chondroitin AC/alginate lyase"/>
    <property type="match status" value="1"/>
</dbReference>
<name>A0ABU1NQX7_9BACL</name>
<organism evidence="1 2">
    <name type="scientific">Paenibacillus qinlingensis</name>
    <dbReference type="NCBI Taxonomy" id="1837343"/>
    <lineage>
        <taxon>Bacteria</taxon>
        <taxon>Bacillati</taxon>
        <taxon>Bacillota</taxon>
        <taxon>Bacilli</taxon>
        <taxon>Bacillales</taxon>
        <taxon>Paenibacillaceae</taxon>
        <taxon>Paenibacillus</taxon>
    </lineage>
</organism>